<dbReference type="Proteomes" id="UP000323506">
    <property type="component" value="Chromosome D10"/>
</dbReference>
<protein>
    <submittedName>
        <fullName evidence="2">Uncharacterized protein</fullName>
    </submittedName>
</protein>
<gene>
    <name evidence="2" type="ORF">ES288_D10G278400v1</name>
</gene>
<accession>A0A5D2B7P5</accession>
<keyword evidence="3" id="KW-1185">Reference proteome</keyword>
<evidence type="ECO:0000313" key="3">
    <source>
        <dbReference type="Proteomes" id="UP000323506"/>
    </source>
</evidence>
<dbReference type="AlphaFoldDB" id="A0A5D2B7P5"/>
<proteinExistence type="predicted"/>
<sequence length="105" mass="11054">MRDQKGIFPTPQNAAKPKRLSPSAASKPKTLSDSDLNRVNGAPTACSQVLRTEAVDVACMELRMKNCSAVAQRLGTRGRGFGCCDAGSQMLLGFLASVLRLGSLG</sequence>
<reference evidence="2 3" key="1">
    <citation type="submission" date="2019-06" db="EMBL/GenBank/DDBJ databases">
        <title>WGS assembly of Gossypium darwinii.</title>
        <authorList>
            <person name="Chen Z.J."/>
            <person name="Sreedasyam A."/>
            <person name="Ando A."/>
            <person name="Song Q."/>
            <person name="De L."/>
            <person name="Hulse-Kemp A."/>
            <person name="Ding M."/>
            <person name="Ye W."/>
            <person name="Kirkbride R."/>
            <person name="Jenkins J."/>
            <person name="Plott C."/>
            <person name="Lovell J."/>
            <person name="Lin Y.-M."/>
            <person name="Vaughn R."/>
            <person name="Liu B."/>
            <person name="Li W."/>
            <person name="Simpson S."/>
            <person name="Scheffler B."/>
            <person name="Saski C."/>
            <person name="Grover C."/>
            <person name="Hu G."/>
            <person name="Conover J."/>
            <person name="Carlson J."/>
            <person name="Shu S."/>
            <person name="Boston L."/>
            <person name="Williams M."/>
            <person name="Peterson D."/>
            <person name="Mcgee K."/>
            <person name="Jones D."/>
            <person name="Wendel J."/>
            <person name="Stelly D."/>
            <person name="Grimwood J."/>
            <person name="Schmutz J."/>
        </authorList>
    </citation>
    <scope>NUCLEOTIDE SEQUENCE [LARGE SCALE GENOMIC DNA]</scope>
    <source>
        <strain evidence="2">1808015.09</strain>
    </source>
</reference>
<name>A0A5D2B7P5_GOSDA</name>
<evidence type="ECO:0000256" key="1">
    <source>
        <dbReference type="SAM" id="MobiDB-lite"/>
    </source>
</evidence>
<organism evidence="2 3">
    <name type="scientific">Gossypium darwinii</name>
    <name type="common">Darwin's cotton</name>
    <name type="synonym">Gossypium barbadense var. darwinii</name>
    <dbReference type="NCBI Taxonomy" id="34276"/>
    <lineage>
        <taxon>Eukaryota</taxon>
        <taxon>Viridiplantae</taxon>
        <taxon>Streptophyta</taxon>
        <taxon>Embryophyta</taxon>
        <taxon>Tracheophyta</taxon>
        <taxon>Spermatophyta</taxon>
        <taxon>Magnoliopsida</taxon>
        <taxon>eudicotyledons</taxon>
        <taxon>Gunneridae</taxon>
        <taxon>Pentapetalae</taxon>
        <taxon>rosids</taxon>
        <taxon>malvids</taxon>
        <taxon>Malvales</taxon>
        <taxon>Malvaceae</taxon>
        <taxon>Malvoideae</taxon>
        <taxon>Gossypium</taxon>
    </lineage>
</organism>
<feature type="region of interest" description="Disordered" evidence="1">
    <location>
        <begin position="1"/>
        <end position="37"/>
    </location>
</feature>
<dbReference type="EMBL" id="CM017710">
    <property type="protein sequence ID" value="TYG51672.1"/>
    <property type="molecule type" value="Genomic_DNA"/>
</dbReference>
<evidence type="ECO:0000313" key="2">
    <source>
        <dbReference type="EMBL" id="TYG51672.1"/>
    </source>
</evidence>